<evidence type="ECO:0000256" key="1">
    <source>
        <dbReference type="SAM" id="MobiDB-lite"/>
    </source>
</evidence>
<evidence type="ECO:0000313" key="3">
    <source>
        <dbReference type="Proteomes" id="UP000029095"/>
    </source>
</evidence>
<organism evidence="2 3">
    <name type="scientific">Streptomyces mutabilis</name>
    <dbReference type="NCBI Taxonomy" id="67332"/>
    <lineage>
        <taxon>Bacteria</taxon>
        <taxon>Bacillati</taxon>
        <taxon>Actinomycetota</taxon>
        <taxon>Actinomycetes</taxon>
        <taxon>Kitasatosporales</taxon>
        <taxon>Streptomycetaceae</taxon>
        <taxon>Streptomyces</taxon>
    </lineage>
</organism>
<sequence>MSRRSRPARALRAGRAQRNGPPPAGWTVSTSSRSRSMTSWSGRRAAHSRRRTSVSSGSGSRPAAARRCAVA</sequence>
<evidence type="ECO:0000313" key="2">
    <source>
        <dbReference type="EMBL" id="KFG71139.1"/>
    </source>
</evidence>
<dbReference type="Proteomes" id="UP000029095">
    <property type="component" value="Unassembled WGS sequence"/>
</dbReference>
<protein>
    <submittedName>
        <fullName evidence="2">Uncharacterized protein</fullName>
    </submittedName>
</protein>
<feature type="compositionally biased region" description="Low complexity" evidence="1">
    <location>
        <begin position="27"/>
        <end position="43"/>
    </location>
</feature>
<keyword evidence="3" id="KW-1185">Reference proteome</keyword>
<comment type="caution">
    <text evidence="2">The sequence shown here is derived from an EMBL/GenBank/DDBJ whole genome shotgun (WGS) entry which is preliminary data.</text>
</comment>
<feature type="region of interest" description="Disordered" evidence="1">
    <location>
        <begin position="1"/>
        <end position="71"/>
    </location>
</feature>
<dbReference type="AlphaFoldDB" id="A0A086MQH1"/>
<dbReference type="HOGENOM" id="CLU_2738374_0_0_11"/>
<dbReference type="EMBL" id="JNFQ01000011">
    <property type="protein sequence ID" value="KFG71139.1"/>
    <property type="molecule type" value="Genomic_DNA"/>
</dbReference>
<reference evidence="2 3" key="1">
    <citation type="submission" date="2014-05" db="EMBL/GenBank/DDBJ databases">
        <title>Complete genome sequence of the Streptomyces mutabilis TRM45540.</title>
        <authorList>
            <person name="Luo X."/>
            <person name="Zhang L."/>
        </authorList>
    </citation>
    <scope>NUCLEOTIDE SEQUENCE [LARGE SCALE GENOMIC DNA]</scope>
    <source>
        <strain evidence="2 3">TRM45540</strain>
    </source>
</reference>
<gene>
    <name evidence="2" type="ORF">FM21_36345</name>
</gene>
<name>A0A086MQH1_9ACTN</name>
<feature type="compositionally biased region" description="Low complexity" evidence="1">
    <location>
        <begin position="53"/>
        <end position="71"/>
    </location>
</feature>
<proteinExistence type="predicted"/>
<accession>A0A086MQH1</accession>